<keyword evidence="4" id="KW-0274">FAD</keyword>
<sequence>MQVAPIASTRVSHLELLLTPYRAHAGAGVTDADELTELAGRTRDQSWDRPDAETNEDYLTQALDERGLALFEHASVTFYIEDVTLALVAVLAQVPGIAVTAVSHPTADLSRLRPIVPALIDELEGIDWPTADAIIAEHHFYSMESYERLEKIFVEQGFPPEHAREVARAVLPTCIDSPALVTGSLRAWRVVVTDLGQPTAGLEEQEFASLVLGALRDVAPHGVRDLDEGLA</sequence>
<dbReference type="RefSeq" id="WP_344412728.1">
    <property type="nucleotide sequence ID" value="NZ_BAAANN010000002.1"/>
</dbReference>
<evidence type="ECO:0000313" key="5">
    <source>
        <dbReference type="EMBL" id="GAA1940173.1"/>
    </source>
</evidence>
<keyword evidence="2" id="KW-0285">Flavoprotein</keyword>
<evidence type="ECO:0000256" key="4">
    <source>
        <dbReference type="ARBA" id="ARBA00022827"/>
    </source>
</evidence>
<keyword evidence="6" id="KW-1185">Reference proteome</keyword>
<dbReference type="Proteomes" id="UP001501116">
    <property type="component" value="Unassembled WGS sequence"/>
</dbReference>
<organism evidence="5 6">
    <name type="scientific">Amycolatopsis minnesotensis</name>
    <dbReference type="NCBI Taxonomy" id="337894"/>
    <lineage>
        <taxon>Bacteria</taxon>
        <taxon>Bacillati</taxon>
        <taxon>Actinomycetota</taxon>
        <taxon>Actinomycetes</taxon>
        <taxon>Pseudonocardiales</taxon>
        <taxon>Pseudonocardiaceae</taxon>
        <taxon>Amycolatopsis</taxon>
    </lineage>
</organism>
<dbReference type="EMBL" id="BAAANN010000002">
    <property type="protein sequence ID" value="GAA1940173.1"/>
    <property type="molecule type" value="Genomic_DNA"/>
</dbReference>
<keyword evidence="3" id="KW-0545">Nucleotide biosynthesis</keyword>
<dbReference type="Pfam" id="PF02511">
    <property type="entry name" value="Thy1"/>
    <property type="match status" value="1"/>
</dbReference>
<name>A0ABP5BEU3_9PSEU</name>
<gene>
    <name evidence="5" type="ORF">GCM10009754_04140</name>
</gene>
<dbReference type="PROSITE" id="PS51331">
    <property type="entry name" value="THYX"/>
    <property type="match status" value="1"/>
</dbReference>
<proteinExistence type="predicted"/>
<keyword evidence="1" id="KW-0489">Methyltransferase</keyword>
<evidence type="ECO:0000256" key="3">
    <source>
        <dbReference type="ARBA" id="ARBA00022727"/>
    </source>
</evidence>
<dbReference type="SUPFAM" id="SSF69796">
    <property type="entry name" value="Thymidylate synthase-complementing protein Thy1"/>
    <property type="match status" value="1"/>
</dbReference>
<keyword evidence="1" id="KW-0808">Transferase</keyword>
<dbReference type="Gene3D" id="3.30.1360.170">
    <property type="match status" value="1"/>
</dbReference>
<dbReference type="InterPro" id="IPR036098">
    <property type="entry name" value="Thymidylate_synthase_ThyX_sf"/>
</dbReference>
<reference evidence="6" key="1">
    <citation type="journal article" date="2019" name="Int. J. Syst. Evol. Microbiol.">
        <title>The Global Catalogue of Microorganisms (GCM) 10K type strain sequencing project: providing services to taxonomists for standard genome sequencing and annotation.</title>
        <authorList>
            <consortium name="The Broad Institute Genomics Platform"/>
            <consortium name="The Broad Institute Genome Sequencing Center for Infectious Disease"/>
            <person name="Wu L."/>
            <person name="Ma J."/>
        </authorList>
    </citation>
    <scope>NUCLEOTIDE SEQUENCE [LARGE SCALE GENOMIC DNA]</scope>
    <source>
        <strain evidence="6">JCM 14545</strain>
    </source>
</reference>
<accession>A0ABP5BEU3</accession>
<protein>
    <submittedName>
        <fullName evidence="5">Uncharacterized protein</fullName>
    </submittedName>
</protein>
<evidence type="ECO:0000313" key="6">
    <source>
        <dbReference type="Proteomes" id="UP001501116"/>
    </source>
</evidence>
<comment type="caution">
    <text evidence="5">The sequence shown here is derived from an EMBL/GenBank/DDBJ whole genome shotgun (WGS) entry which is preliminary data.</text>
</comment>
<evidence type="ECO:0000256" key="1">
    <source>
        <dbReference type="ARBA" id="ARBA00022603"/>
    </source>
</evidence>
<dbReference type="InterPro" id="IPR003669">
    <property type="entry name" value="Thymidylate_synthase_ThyX"/>
</dbReference>
<evidence type="ECO:0000256" key="2">
    <source>
        <dbReference type="ARBA" id="ARBA00022630"/>
    </source>
</evidence>